<keyword evidence="2" id="KW-1003">Cell membrane</keyword>
<feature type="transmembrane region" description="Helical" evidence="7">
    <location>
        <begin position="402"/>
        <end position="424"/>
    </location>
</feature>
<keyword evidence="3 7" id="KW-0812">Transmembrane</keyword>
<proteinExistence type="inferred from homology"/>
<evidence type="ECO:0000259" key="9">
    <source>
        <dbReference type="Pfam" id="PF12704"/>
    </source>
</evidence>
<accession>A0A917HNG3</accession>
<keyword evidence="4 7" id="KW-1133">Transmembrane helix</keyword>
<gene>
    <name evidence="10" type="ORF">GCM10011585_30010</name>
</gene>
<name>A0A917HNG3_9BACT</name>
<feature type="transmembrane region" description="Helical" evidence="7">
    <location>
        <begin position="347"/>
        <end position="370"/>
    </location>
</feature>
<comment type="subcellular location">
    <subcellularLocation>
        <location evidence="1">Cell membrane</location>
        <topology evidence="1">Multi-pass membrane protein</topology>
    </subcellularLocation>
</comment>
<feature type="domain" description="MacB-like periplasmic core" evidence="9">
    <location>
        <begin position="89"/>
        <end position="312"/>
    </location>
</feature>
<dbReference type="InterPro" id="IPR017800">
    <property type="entry name" value="ADOP"/>
</dbReference>
<keyword evidence="11" id="KW-1185">Reference proteome</keyword>
<dbReference type="Pfam" id="PF02687">
    <property type="entry name" value="FtsX"/>
    <property type="match status" value="2"/>
</dbReference>
<feature type="transmembrane region" description="Helical" evidence="7">
    <location>
        <begin position="88"/>
        <end position="110"/>
    </location>
</feature>
<evidence type="ECO:0000259" key="8">
    <source>
        <dbReference type="Pfam" id="PF02687"/>
    </source>
</evidence>
<dbReference type="InterPro" id="IPR025857">
    <property type="entry name" value="MacB_PCD"/>
</dbReference>
<evidence type="ECO:0000256" key="3">
    <source>
        <dbReference type="ARBA" id="ARBA00022692"/>
    </source>
</evidence>
<dbReference type="GO" id="GO:0022857">
    <property type="term" value="F:transmembrane transporter activity"/>
    <property type="evidence" value="ECO:0007669"/>
    <property type="project" value="TreeGrafter"/>
</dbReference>
<comment type="caution">
    <text evidence="10">The sequence shown here is derived from an EMBL/GenBank/DDBJ whole genome shotgun (WGS) entry which is preliminary data.</text>
</comment>
<evidence type="ECO:0000256" key="1">
    <source>
        <dbReference type="ARBA" id="ARBA00004651"/>
    </source>
</evidence>
<feature type="transmembrane region" description="Helical" evidence="7">
    <location>
        <begin position="494"/>
        <end position="513"/>
    </location>
</feature>
<dbReference type="PANTHER" id="PTHR30572:SF4">
    <property type="entry name" value="ABC TRANSPORTER PERMEASE YTRF"/>
    <property type="match status" value="1"/>
</dbReference>
<dbReference type="PANTHER" id="PTHR30572">
    <property type="entry name" value="MEMBRANE COMPONENT OF TRANSPORTER-RELATED"/>
    <property type="match status" value="1"/>
</dbReference>
<protein>
    <recommendedName>
        <fullName evidence="12">Permease</fullName>
    </recommendedName>
</protein>
<dbReference type="NCBIfam" id="TIGR03434">
    <property type="entry name" value="ADOP"/>
    <property type="match status" value="1"/>
</dbReference>
<evidence type="ECO:0000256" key="4">
    <source>
        <dbReference type="ARBA" id="ARBA00022989"/>
    </source>
</evidence>
<evidence type="ECO:0000256" key="5">
    <source>
        <dbReference type="ARBA" id="ARBA00023136"/>
    </source>
</evidence>
<dbReference type="Pfam" id="PF12704">
    <property type="entry name" value="MacB_PCD"/>
    <property type="match status" value="2"/>
</dbReference>
<feature type="domain" description="MacB-like periplasmic core" evidence="9">
    <location>
        <begin position="503"/>
        <end position="699"/>
    </location>
</feature>
<reference evidence="10" key="1">
    <citation type="journal article" date="2014" name="Int. J. Syst. Evol. Microbiol.">
        <title>Complete genome sequence of Corynebacterium casei LMG S-19264T (=DSM 44701T), isolated from a smear-ripened cheese.</title>
        <authorList>
            <consortium name="US DOE Joint Genome Institute (JGI-PGF)"/>
            <person name="Walter F."/>
            <person name="Albersmeier A."/>
            <person name="Kalinowski J."/>
            <person name="Ruckert C."/>
        </authorList>
    </citation>
    <scope>NUCLEOTIDE SEQUENCE</scope>
    <source>
        <strain evidence="10">CGMCC 1.12997</strain>
    </source>
</reference>
<dbReference type="RefSeq" id="WP_188554980.1">
    <property type="nucleotide sequence ID" value="NZ_BMGT01000003.1"/>
</dbReference>
<dbReference type="InterPro" id="IPR050250">
    <property type="entry name" value="Macrolide_Exporter_MacB"/>
</dbReference>
<dbReference type="EMBL" id="BMGT01000003">
    <property type="protein sequence ID" value="GGG84220.1"/>
    <property type="molecule type" value="Genomic_DNA"/>
</dbReference>
<dbReference type="InterPro" id="IPR047928">
    <property type="entry name" value="Perm_prefix_1"/>
</dbReference>
<sequence>MSWLRFLHRKRSDDELQDEMESFLAEEAADNETRGMSPGEARRQARLKFGSTEKVRESLWMQNSPLALTNIGRDVKYAFRTLRRTPGFSIIAIVVMALCMGTATSLFTIVRSVLLRSLPFRDPDRLVVVYEHRRGAAANAANFNYTPVATADFYDWRSKTHGFEDMAIFRYGAYNLTGERNELPESVRSAAASWNLFQLLGVKPALGRAFIESEDRPGSTATMLTWSVFQRRFAGDPSIVGRQVHLDGRPFTVVGVLPSWFTYPDAGIQLWVPYKADATPDLLQHHDWHQSQVIARLRPDVSLASALAQVGAVQYQLHLQYPHDPVAEDVAPRSLNEDLAGNVKKSLNLMMCAVGCMLLIGCLNLSNLLVARGATRQKEVAIRSALGAQRATLIREQLTESVLICVAGGVGGILLSIFATRLLAHAWKDLPTAQGIYIDGYVIAFACVLMFVAALVAGLLSAFSTTGKTMMKALQTSARTGASSVSRTALRRSLLTAEIGITVVLLVAAGLLLKSFMRLRSTNVGCITQNMLTLQYSLPGKKYDMPEKVNAFNEALLERVRALPGVRAAALGNTVPGAGYWGDFVFTVKEHPPLNPDESLPEAVMRWADPGYFSALGIPLMSGRFFTSDDRGSLSYKVIVSHQLASQYFSNDNPIGRHLHVPAHFHPGAPNDVDYEIVGVVGDTLYQVGKDSKAAMYFPLLEGINIPQMLVVHTASEPLQFSVPVQKQIASLDPELPVSGVLTMDQVIGESLVNASLSAKLVLALAVLSLLLASVGLYGVLSYLATQRITELGIRMALGAQRDQLLRLMLVDGLQPALFGLGLGLVVSFAATRIFQSMLFGTKPLDPVVLSSVMATLLAVAILACLAPAWRASRLDPMQALRSE</sequence>
<evidence type="ECO:0000256" key="6">
    <source>
        <dbReference type="ARBA" id="ARBA00038076"/>
    </source>
</evidence>
<feature type="domain" description="ABC3 transporter permease C-terminal" evidence="8">
    <location>
        <begin position="764"/>
        <end position="877"/>
    </location>
</feature>
<feature type="transmembrane region" description="Helical" evidence="7">
    <location>
        <begin position="805"/>
        <end position="829"/>
    </location>
</feature>
<dbReference type="AlphaFoldDB" id="A0A917HNG3"/>
<dbReference type="Proteomes" id="UP000647241">
    <property type="component" value="Unassembled WGS sequence"/>
</dbReference>
<evidence type="ECO:0000256" key="7">
    <source>
        <dbReference type="SAM" id="Phobius"/>
    </source>
</evidence>
<comment type="similarity">
    <text evidence="6">Belongs to the ABC-4 integral membrane protein family.</text>
</comment>
<reference evidence="10" key="2">
    <citation type="submission" date="2020-09" db="EMBL/GenBank/DDBJ databases">
        <authorList>
            <person name="Sun Q."/>
            <person name="Zhou Y."/>
        </authorList>
    </citation>
    <scope>NUCLEOTIDE SEQUENCE</scope>
    <source>
        <strain evidence="10">CGMCC 1.12997</strain>
    </source>
</reference>
<feature type="transmembrane region" description="Helical" evidence="7">
    <location>
        <begin position="849"/>
        <end position="870"/>
    </location>
</feature>
<feature type="transmembrane region" description="Helical" evidence="7">
    <location>
        <begin position="761"/>
        <end position="784"/>
    </location>
</feature>
<feature type="domain" description="ABC3 transporter permease C-terminal" evidence="8">
    <location>
        <begin position="353"/>
        <end position="465"/>
    </location>
</feature>
<dbReference type="GO" id="GO:0005886">
    <property type="term" value="C:plasma membrane"/>
    <property type="evidence" value="ECO:0007669"/>
    <property type="project" value="UniProtKB-SubCell"/>
</dbReference>
<evidence type="ECO:0000313" key="11">
    <source>
        <dbReference type="Proteomes" id="UP000647241"/>
    </source>
</evidence>
<evidence type="ECO:0008006" key="12">
    <source>
        <dbReference type="Google" id="ProtNLM"/>
    </source>
</evidence>
<dbReference type="InterPro" id="IPR003838">
    <property type="entry name" value="ABC3_permease_C"/>
</dbReference>
<feature type="transmembrane region" description="Helical" evidence="7">
    <location>
        <begin position="436"/>
        <end position="463"/>
    </location>
</feature>
<dbReference type="NCBIfam" id="NF038403">
    <property type="entry name" value="perm_prefix_1"/>
    <property type="match status" value="1"/>
</dbReference>
<evidence type="ECO:0000256" key="2">
    <source>
        <dbReference type="ARBA" id="ARBA00022475"/>
    </source>
</evidence>
<organism evidence="10 11">
    <name type="scientific">Edaphobacter dinghuensis</name>
    <dbReference type="NCBI Taxonomy" id="1560005"/>
    <lineage>
        <taxon>Bacteria</taxon>
        <taxon>Pseudomonadati</taxon>
        <taxon>Acidobacteriota</taxon>
        <taxon>Terriglobia</taxon>
        <taxon>Terriglobales</taxon>
        <taxon>Acidobacteriaceae</taxon>
        <taxon>Edaphobacter</taxon>
    </lineage>
</organism>
<keyword evidence="5 7" id="KW-0472">Membrane</keyword>
<evidence type="ECO:0000313" key="10">
    <source>
        <dbReference type="EMBL" id="GGG84220.1"/>
    </source>
</evidence>